<feature type="region of interest" description="Disordered" evidence="1">
    <location>
        <begin position="96"/>
        <end position="144"/>
    </location>
</feature>
<evidence type="ECO:0000256" key="2">
    <source>
        <dbReference type="SAM" id="SignalP"/>
    </source>
</evidence>
<feature type="signal peptide" evidence="2">
    <location>
        <begin position="1"/>
        <end position="20"/>
    </location>
</feature>
<organism evidence="3 4">
    <name type="scientific">Puccinia graminis f. sp. tritici</name>
    <dbReference type="NCBI Taxonomy" id="56615"/>
    <lineage>
        <taxon>Eukaryota</taxon>
        <taxon>Fungi</taxon>
        <taxon>Dikarya</taxon>
        <taxon>Basidiomycota</taxon>
        <taxon>Pucciniomycotina</taxon>
        <taxon>Pucciniomycetes</taxon>
        <taxon>Pucciniales</taxon>
        <taxon>Pucciniaceae</taxon>
        <taxon>Puccinia</taxon>
    </lineage>
</organism>
<accession>A0A5B0Q3T9</accession>
<proteinExistence type="predicted"/>
<protein>
    <submittedName>
        <fullName evidence="3">Uncharacterized protein</fullName>
    </submittedName>
</protein>
<gene>
    <name evidence="3" type="ORF">PGTUg99_027839</name>
</gene>
<dbReference type="Proteomes" id="UP000325313">
    <property type="component" value="Unassembled WGS sequence"/>
</dbReference>
<evidence type="ECO:0000313" key="3">
    <source>
        <dbReference type="EMBL" id="KAA1107866.1"/>
    </source>
</evidence>
<feature type="chain" id="PRO_5023132876" evidence="2">
    <location>
        <begin position="21"/>
        <end position="144"/>
    </location>
</feature>
<dbReference type="AlphaFoldDB" id="A0A5B0Q3T9"/>
<reference evidence="3 4" key="1">
    <citation type="submission" date="2019-05" db="EMBL/GenBank/DDBJ databases">
        <title>Emergence of the Ug99 lineage of the wheat stem rust pathogen through somatic hybridization.</title>
        <authorList>
            <person name="Li F."/>
            <person name="Upadhyaya N.M."/>
            <person name="Sperschneider J."/>
            <person name="Matny O."/>
            <person name="Nguyen-Phuc H."/>
            <person name="Mago R."/>
            <person name="Raley C."/>
            <person name="Miller M.E."/>
            <person name="Silverstein K.A.T."/>
            <person name="Henningsen E."/>
            <person name="Hirsch C.D."/>
            <person name="Visser B."/>
            <person name="Pretorius Z.A."/>
            <person name="Steffenson B.J."/>
            <person name="Schwessinger B."/>
            <person name="Dodds P.N."/>
            <person name="Figueroa M."/>
        </authorList>
    </citation>
    <scope>NUCLEOTIDE SEQUENCE [LARGE SCALE GENOMIC DNA]</scope>
    <source>
        <strain evidence="3 4">Ug99</strain>
    </source>
</reference>
<evidence type="ECO:0000313" key="4">
    <source>
        <dbReference type="Proteomes" id="UP000325313"/>
    </source>
</evidence>
<comment type="caution">
    <text evidence="3">The sequence shown here is derived from an EMBL/GenBank/DDBJ whole genome shotgun (WGS) entry which is preliminary data.</text>
</comment>
<name>A0A5B0Q3T9_PUCGR</name>
<sequence length="144" mass="16146">MLPKNILFVLFISFIPGAYSANGTYVQCAVDSCRQRAMELLQHPYPPIERCNEPLGNEDCKNYRQKNYYECDVCKAITIKNTVVHRDDPEPPCTHKGKMLFLGPRVPPPSQAPSQPSSSAGVKPSRTIGKTTYFMFLPEEPPSP</sequence>
<keyword evidence="2" id="KW-0732">Signal</keyword>
<evidence type="ECO:0000256" key="1">
    <source>
        <dbReference type="SAM" id="MobiDB-lite"/>
    </source>
</evidence>
<dbReference type="EMBL" id="VDEP01000307">
    <property type="protein sequence ID" value="KAA1107866.1"/>
    <property type="molecule type" value="Genomic_DNA"/>
</dbReference>